<dbReference type="GO" id="GO:0097367">
    <property type="term" value="F:carbohydrate derivative binding"/>
    <property type="evidence" value="ECO:0007669"/>
    <property type="project" value="InterPro"/>
</dbReference>
<proteinExistence type="predicted"/>
<accession>A0A3M6Q109</accession>
<organism evidence="1 2">
    <name type="scientific">Allofranklinella schreckenbergeri</name>
    <dbReference type="NCBI Taxonomy" id="1076744"/>
    <lineage>
        <taxon>Bacteria</taxon>
        <taxon>Pseudomonadati</taxon>
        <taxon>Pseudomonadota</taxon>
        <taxon>Betaproteobacteria</taxon>
        <taxon>Burkholderiales</taxon>
        <taxon>Comamonadaceae</taxon>
        <taxon>Allofranklinella</taxon>
    </lineage>
</organism>
<dbReference type="InterPro" id="IPR046348">
    <property type="entry name" value="SIS_dom_sf"/>
</dbReference>
<name>A0A3M6Q109_9BURK</name>
<protein>
    <submittedName>
        <fullName evidence="1">Uncharacterized protein</fullName>
    </submittedName>
</protein>
<dbReference type="Gene3D" id="3.40.50.10490">
    <property type="entry name" value="Glucose-6-phosphate isomerase like protein, domain 1"/>
    <property type="match status" value="1"/>
</dbReference>
<evidence type="ECO:0000313" key="2">
    <source>
        <dbReference type="Proteomes" id="UP000267521"/>
    </source>
</evidence>
<dbReference type="EMBL" id="RDQM01000010">
    <property type="protein sequence ID" value="RMW96963.1"/>
    <property type="molecule type" value="Genomic_DNA"/>
</dbReference>
<dbReference type="RefSeq" id="WP_122238703.1">
    <property type="nucleotide sequence ID" value="NZ_RDQM01000010.1"/>
</dbReference>
<evidence type="ECO:0000313" key="1">
    <source>
        <dbReference type="EMBL" id="RMW96963.1"/>
    </source>
</evidence>
<comment type="caution">
    <text evidence="1">The sequence shown here is derived from an EMBL/GenBank/DDBJ whole genome shotgun (WGS) entry which is preliminary data.</text>
</comment>
<reference evidence="1 2" key="1">
    <citation type="submission" date="2018-10" db="EMBL/GenBank/DDBJ databases">
        <title>Comamonadaceae CDC group NO-1 genome sequencing and assembly.</title>
        <authorList>
            <person name="Bernier A.-M."/>
            <person name="Bernard K."/>
        </authorList>
    </citation>
    <scope>NUCLEOTIDE SEQUENCE [LARGE SCALE GENOMIC DNA]</scope>
    <source>
        <strain evidence="1 2">NML970147</strain>
    </source>
</reference>
<dbReference type="GO" id="GO:1901135">
    <property type="term" value="P:carbohydrate derivative metabolic process"/>
    <property type="evidence" value="ECO:0007669"/>
    <property type="project" value="InterPro"/>
</dbReference>
<dbReference type="Proteomes" id="UP000267521">
    <property type="component" value="Unassembled WGS sequence"/>
</dbReference>
<sequence length="75" mass="8624">MRSAPPPPQTPRCDQTAVWQALQQHFQRNGQYFDVRQALRSDAGRFARMALQAPGIRADFSRNWLDEATCALHRI</sequence>
<gene>
    <name evidence="1" type="ORF">EBQ26_09105</name>
</gene>
<dbReference type="AlphaFoldDB" id="A0A3M6Q109"/>
<dbReference type="SUPFAM" id="SSF53697">
    <property type="entry name" value="SIS domain"/>
    <property type="match status" value="1"/>
</dbReference>